<dbReference type="InterPro" id="IPR021109">
    <property type="entry name" value="Peptidase_aspartic_dom_sf"/>
</dbReference>
<feature type="compositionally biased region" description="Pro residues" evidence="5">
    <location>
        <begin position="442"/>
        <end position="452"/>
    </location>
</feature>
<dbReference type="Gene3D" id="2.40.70.10">
    <property type="entry name" value="Acid Proteases"/>
    <property type="match status" value="1"/>
</dbReference>
<evidence type="ECO:0000313" key="9">
    <source>
        <dbReference type="Proteomes" id="UP000092461"/>
    </source>
</evidence>
<dbReference type="InterPro" id="IPR036397">
    <property type="entry name" value="RNaseH_sf"/>
</dbReference>
<dbReference type="PANTHER" id="PTHR47331:SF4">
    <property type="entry name" value="PEPTIDASE S1 DOMAIN-CONTAINING PROTEIN"/>
    <property type="match status" value="1"/>
</dbReference>
<dbReference type="SUPFAM" id="SSF56672">
    <property type="entry name" value="DNA/RNA polymerases"/>
    <property type="match status" value="1"/>
</dbReference>
<evidence type="ECO:0000256" key="2">
    <source>
        <dbReference type="ARBA" id="ARBA00022695"/>
    </source>
</evidence>
<dbReference type="PROSITE" id="PS00141">
    <property type="entry name" value="ASP_PROTEASE"/>
    <property type="match status" value="1"/>
</dbReference>
<dbReference type="VEuPathDB" id="VectorBase:LLONM1_003117"/>
<dbReference type="GO" id="GO:0003964">
    <property type="term" value="F:RNA-directed DNA polymerase activity"/>
    <property type="evidence" value="ECO:0007669"/>
    <property type="project" value="UniProtKB-KW"/>
</dbReference>
<dbReference type="SUPFAM" id="SSF50630">
    <property type="entry name" value="Acid proteases"/>
    <property type="match status" value="1"/>
</dbReference>
<feature type="region of interest" description="Disordered" evidence="5">
    <location>
        <begin position="316"/>
        <end position="340"/>
    </location>
</feature>
<proteinExistence type="predicted"/>
<feature type="compositionally biased region" description="Polar residues" evidence="5">
    <location>
        <begin position="320"/>
        <end position="332"/>
    </location>
</feature>
<keyword evidence="3" id="KW-0378">Hydrolase</keyword>
<sequence length="1280" mass="143658">MSLVQRERILNTIEKVEAFSIGLSAADTTYIERNLVQSQLNTLIDLQAKFDSIQDTVIGLKSGQEKDDEIAYKTATATRCSRIIQELTSLLSYYPKEDPTVDMSPSGTLCHLMKEMIQQNNKFLAKLTLNASSPPPLDSRSIRLPQIELPKFSGKYSEWVPFKDRFRACIANLPNLSKVQKLEYLKSSLSGDAASTIGYLPTTESNFDVAWELLKNRFERKSEIVAEHIRAFYNMPAVSPSDPNALQRITNILSESLLAMDAINVTGRDPWLIQFTLDKLDSESRVLWGRQCGNETPTMREFRAFLNQRCLDATHAATAPTRSNPRPNSSNAKPAKNTKRPVNAFHTTAATSICQCCNQSAHPLYKCPQFLAQNAVERFETVKKLSLCRNCLAPHLTSTCTFRKCKKCQGRHNILLHEKFAGESAATPPAQTTAPAALNPAPTAPQPAPTPGPSSANQPAAYTASVQSQQALYSGPRVFLATAMVDVLTATGEKVSCRAILDSGAQICIMTTHLYQKLKLPKMHSDISVVGIGNQANPVKHKVTVTIFSQRGDDSFSFTCYVLPKISGNIPNWDVDTHAIQPPSHIPLADPEWNIPRPVDLLISGDPYWASWLSNTISLGTGLPHLRETCHGYVIVGEHQPPPQVRYVHHVKALPVLEEVLSKFWEIEELPEEVPITDQQLQAEEHFSQTYQRDEEGRFIVSLPFRIQPDVLGNSRPQAVRQFLALERQFDKKPQYKKLYTERVVWRSSKDQPIRDYRFVRVCFGVASSPFLATRALIQLANDYEAEFPLAAKALRSNFYVDDCLVSVQSLEEAQELQRQLIEVLRRGGFSLTKWTSNHEDLRPEETGETYAGIFSAADYITMALGHTWDSIADQIKFQAPVDASMEIKSKRSLASAIAQLYDPLGLIGPVVVEAKIMLQTLHELKLGWDEPVPSDIHTQWKSFIKALQDIKRMSIPRWTSIFPHPSRTELHVFCDASTRAYGAAVYIVTSCEGNYHSSLFLSKSRVAPLKRRTIPQLELCAAVLGVETIDKYKEATQFDAIHYWSDSTVVLHWINSPPDSYKVFVANRIKRIRALTEVPQWRHVSTGENPADLVSRGASPSELKSTDLWWKGPEWLQRPPTSWPAPFNPSGQPVDPQGACLVTTTSDESDDLFDMLLLKHSSLPKIQRIVAYCLRFRSSRQNPQVTPGSARRRWQHLRRNLKEGDVVLLYDDTNRESSKWLLGRIISTTPGTDGLVRVVSVRTKKGTYQRPITKIAVLPIRDNEDAPQEVPEDVPEGSH</sequence>
<dbReference type="PANTHER" id="PTHR47331">
    <property type="entry name" value="PHD-TYPE DOMAIN-CONTAINING PROTEIN"/>
    <property type="match status" value="1"/>
</dbReference>
<dbReference type="EMBL" id="AJWK01017851">
    <property type="status" value="NOT_ANNOTATED_CDS"/>
    <property type="molecule type" value="Genomic_DNA"/>
</dbReference>
<dbReference type="Pfam" id="PF03564">
    <property type="entry name" value="DUF1759"/>
    <property type="match status" value="1"/>
</dbReference>
<keyword evidence="1" id="KW-0808">Transferase</keyword>
<dbReference type="InterPro" id="IPR043128">
    <property type="entry name" value="Rev_trsase/Diguanyl_cyclase"/>
</dbReference>
<feature type="compositionally biased region" description="Low complexity" evidence="5">
    <location>
        <begin position="425"/>
        <end position="441"/>
    </location>
</feature>
<dbReference type="Pfam" id="PF05380">
    <property type="entry name" value="Peptidase_A17"/>
    <property type="match status" value="1"/>
</dbReference>
<evidence type="ECO:0000313" key="7">
    <source>
        <dbReference type="EMBL" id="MBC1175124.1"/>
    </source>
</evidence>
<organism evidence="8 9">
    <name type="scientific">Lutzomyia longipalpis</name>
    <name type="common">Sand fly</name>
    <dbReference type="NCBI Taxonomy" id="7200"/>
    <lineage>
        <taxon>Eukaryota</taxon>
        <taxon>Metazoa</taxon>
        <taxon>Ecdysozoa</taxon>
        <taxon>Arthropoda</taxon>
        <taxon>Hexapoda</taxon>
        <taxon>Insecta</taxon>
        <taxon>Pterygota</taxon>
        <taxon>Neoptera</taxon>
        <taxon>Endopterygota</taxon>
        <taxon>Diptera</taxon>
        <taxon>Nematocera</taxon>
        <taxon>Psychodoidea</taxon>
        <taxon>Psychodidae</taxon>
        <taxon>Lutzomyia</taxon>
        <taxon>Lutzomyia</taxon>
    </lineage>
</organism>
<reference evidence="7" key="2">
    <citation type="journal article" date="2020" name="BMC">
        <title>Leishmania infection induces a limited differential gene expression in the sand fly midgut.</title>
        <authorList>
            <person name="Coutinho-Abreu I.V."/>
            <person name="Serafim T.D."/>
            <person name="Meneses C."/>
            <person name="Kamhawi S."/>
            <person name="Oliveira F."/>
            <person name="Valenzuela J.G."/>
        </authorList>
    </citation>
    <scope>NUCLEOTIDE SEQUENCE</scope>
    <source>
        <strain evidence="7">Jacobina</strain>
        <tissue evidence="7">Midgut</tissue>
    </source>
</reference>
<dbReference type="InterPro" id="IPR005312">
    <property type="entry name" value="DUF1759"/>
</dbReference>
<keyword evidence="4" id="KW-0695">RNA-directed DNA polymerase</keyword>
<dbReference type="InterPro" id="IPR008042">
    <property type="entry name" value="Retrotrans_Pao"/>
</dbReference>
<protein>
    <submittedName>
        <fullName evidence="7">Putative pao retrotransposon peptidase</fullName>
    </submittedName>
</protein>
<dbReference type="Gene3D" id="3.30.420.10">
    <property type="entry name" value="Ribonuclease H-like superfamily/Ribonuclease H"/>
    <property type="match status" value="1"/>
</dbReference>
<dbReference type="VEuPathDB" id="VectorBase:LLOJ005648"/>
<feature type="domain" description="Peptidase A2" evidence="6">
    <location>
        <begin position="497"/>
        <end position="575"/>
    </location>
</feature>
<evidence type="ECO:0000259" key="6">
    <source>
        <dbReference type="PROSITE" id="PS50175"/>
    </source>
</evidence>
<dbReference type="PROSITE" id="PS50175">
    <property type="entry name" value="ASP_PROT_RETROV"/>
    <property type="match status" value="1"/>
</dbReference>
<dbReference type="VEuPathDB" id="VectorBase:LLONM1_000449"/>
<dbReference type="GO" id="GO:0006508">
    <property type="term" value="P:proteolysis"/>
    <property type="evidence" value="ECO:0007669"/>
    <property type="project" value="InterPro"/>
</dbReference>
<reference evidence="8" key="3">
    <citation type="submission" date="2020-05" db="UniProtKB">
        <authorList>
            <consortium name="EnsemblMetazoa"/>
        </authorList>
    </citation>
    <scope>IDENTIFICATION</scope>
    <source>
        <strain evidence="8">Jacobina</strain>
    </source>
</reference>
<dbReference type="CDD" id="cd00303">
    <property type="entry name" value="retropepsin_like"/>
    <property type="match status" value="1"/>
</dbReference>
<dbReference type="AlphaFoldDB" id="A0A1B0GIY2"/>
<dbReference type="Gene3D" id="3.30.70.270">
    <property type="match status" value="1"/>
</dbReference>
<evidence type="ECO:0000256" key="4">
    <source>
        <dbReference type="ARBA" id="ARBA00022918"/>
    </source>
</evidence>
<feature type="region of interest" description="Disordered" evidence="5">
    <location>
        <begin position="424"/>
        <end position="461"/>
    </location>
</feature>
<evidence type="ECO:0000256" key="3">
    <source>
        <dbReference type="ARBA" id="ARBA00022801"/>
    </source>
</evidence>
<evidence type="ECO:0000256" key="1">
    <source>
        <dbReference type="ARBA" id="ARBA00022679"/>
    </source>
</evidence>
<reference evidence="9" key="1">
    <citation type="submission" date="2012-05" db="EMBL/GenBank/DDBJ databases">
        <title>Whole Genome Assembly of Lutzomyia longipalpis.</title>
        <authorList>
            <person name="Richards S."/>
            <person name="Qu C."/>
            <person name="Dillon R."/>
            <person name="Worley K."/>
            <person name="Scherer S."/>
            <person name="Batterton M."/>
            <person name="Taylor A."/>
            <person name="Hawes A."/>
            <person name="Hernandez B."/>
            <person name="Kovar C."/>
            <person name="Mandapat C."/>
            <person name="Pham C."/>
            <person name="Qu C."/>
            <person name="Jing C."/>
            <person name="Bess C."/>
            <person name="Bandaranaike D."/>
            <person name="Ngo D."/>
            <person name="Ongeri F."/>
            <person name="Arias F."/>
            <person name="Lara F."/>
            <person name="Weissenberger G."/>
            <person name="Kamau G."/>
            <person name="Han H."/>
            <person name="Shen H."/>
            <person name="Dinh H."/>
            <person name="Khalil I."/>
            <person name="Jones J."/>
            <person name="Shafer J."/>
            <person name="Jayaseelan J."/>
            <person name="Quiroz J."/>
            <person name="Blankenburg K."/>
            <person name="Nguyen L."/>
            <person name="Jackson L."/>
            <person name="Francisco L."/>
            <person name="Tang L.-Y."/>
            <person name="Pu L.-L."/>
            <person name="Perales L."/>
            <person name="Lorensuhewa L."/>
            <person name="Munidasa M."/>
            <person name="Coyle M."/>
            <person name="Taylor M."/>
            <person name="Puazo M."/>
            <person name="Firestine M."/>
            <person name="Scheel M."/>
            <person name="Javaid M."/>
            <person name="Wang M."/>
            <person name="Li M."/>
            <person name="Tabassum N."/>
            <person name="Saada N."/>
            <person name="Osuji N."/>
            <person name="Aqrawi P."/>
            <person name="Fu Q."/>
            <person name="Thornton R."/>
            <person name="Raj R."/>
            <person name="Goodspeed R."/>
            <person name="Mata R."/>
            <person name="Najjar R."/>
            <person name="Gubbala S."/>
            <person name="Lee S."/>
            <person name="Denson S."/>
            <person name="Patil S."/>
            <person name="Macmil S."/>
            <person name="Qi S."/>
            <person name="Matskevitch T."/>
            <person name="Palculict T."/>
            <person name="Mathew T."/>
            <person name="Vee V."/>
            <person name="Velamala V."/>
            <person name="Korchina V."/>
            <person name="Cai W."/>
            <person name="Liu W."/>
            <person name="Dai W."/>
            <person name="Zou X."/>
            <person name="Zhu Y."/>
            <person name="Zhang Y."/>
            <person name="Wu Y.-Q."/>
            <person name="Xin Y."/>
            <person name="Nazarath L."/>
            <person name="Kovar C."/>
            <person name="Han Y."/>
            <person name="Muzny D."/>
            <person name="Gibbs R."/>
        </authorList>
    </citation>
    <scope>NUCLEOTIDE SEQUENCE [LARGE SCALE GENOMIC DNA]</scope>
    <source>
        <strain evidence="9">Jacobina</strain>
    </source>
</reference>
<dbReference type="InterPro" id="IPR001969">
    <property type="entry name" value="Aspartic_peptidase_AS"/>
</dbReference>
<dbReference type="GO" id="GO:0004190">
    <property type="term" value="F:aspartic-type endopeptidase activity"/>
    <property type="evidence" value="ECO:0007669"/>
    <property type="project" value="InterPro"/>
</dbReference>
<evidence type="ECO:0000256" key="5">
    <source>
        <dbReference type="SAM" id="MobiDB-lite"/>
    </source>
</evidence>
<dbReference type="InterPro" id="IPR040676">
    <property type="entry name" value="DUF5641"/>
</dbReference>
<dbReference type="Pfam" id="PF18701">
    <property type="entry name" value="DUF5641"/>
    <property type="match status" value="1"/>
</dbReference>
<dbReference type="Proteomes" id="UP000092461">
    <property type="component" value="Unassembled WGS sequence"/>
</dbReference>
<accession>A0A1B0GIY2</accession>
<dbReference type="InterPro" id="IPR001995">
    <property type="entry name" value="Peptidase_A2_cat"/>
</dbReference>
<dbReference type="GO" id="GO:0003676">
    <property type="term" value="F:nucleic acid binding"/>
    <property type="evidence" value="ECO:0007669"/>
    <property type="project" value="InterPro"/>
</dbReference>
<evidence type="ECO:0000313" key="8">
    <source>
        <dbReference type="EnsemblMetazoa" id="LLOJ005648-PA"/>
    </source>
</evidence>
<keyword evidence="9" id="KW-1185">Reference proteome</keyword>
<dbReference type="InterPro" id="IPR043502">
    <property type="entry name" value="DNA/RNA_pol_sf"/>
</dbReference>
<name>A0A1B0GIY2_LUTLO</name>
<dbReference type="EnsemblMetazoa" id="LLOJ005648-RA">
    <property type="protein sequence ID" value="LLOJ005648-PA"/>
    <property type="gene ID" value="LLOJ005648"/>
</dbReference>
<dbReference type="EMBL" id="GITU01006421">
    <property type="protein sequence ID" value="MBC1175124.1"/>
    <property type="molecule type" value="Transcribed_RNA"/>
</dbReference>
<keyword evidence="2" id="KW-0548">Nucleotidyltransferase</keyword>